<proteinExistence type="predicted"/>
<dbReference type="Proteomes" id="UP001301152">
    <property type="component" value="Unassembled WGS sequence"/>
</dbReference>
<keyword evidence="4" id="KW-1185">Reference proteome</keyword>
<dbReference type="EMBL" id="JAPIUZ010000003">
    <property type="protein sequence ID" value="MCX2563902.1"/>
    <property type="molecule type" value="Genomic_DNA"/>
</dbReference>
<keyword evidence="2" id="KW-0812">Transmembrane</keyword>
<organism evidence="3 4">
    <name type="scientific">Acetobacter thailandicus</name>
    <dbReference type="NCBI Taxonomy" id="1502842"/>
    <lineage>
        <taxon>Bacteria</taxon>
        <taxon>Pseudomonadati</taxon>
        <taxon>Pseudomonadota</taxon>
        <taxon>Alphaproteobacteria</taxon>
        <taxon>Acetobacterales</taxon>
        <taxon>Acetobacteraceae</taxon>
        <taxon>Acetobacter</taxon>
    </lineage>
</organism>
<name>A0ABT3QF34_9PROT</name>
<gene>
    <name evidence="3" type="ORF">OQ497_08030</name>
</gene>
<evidence type="ECO:0000313" key="3">
    <source>
        <dbReference type="EMBL" id="MCX2563902.1"/>
    </source>
</evidence>
<evidence type="ECO:0000313" key="4">
    <source>
        <dbReference type="Proteomes" id="UP001301152"/>
    </source>
</evidence>
<evidence type="ECO:0000256" key="2">
    <source>
        <dbReference type="SAM" id="Phobius"/>
    </source>
</evidence>
<sequence length="1095" mass="116956">MTSTGQDLPRPAKKKLRFALLITALVVLLIPVCAVASLLCYMLFKPLNITPLARPFLPVVLQKDKAHPENKTTLDFGRIELRWNSLHDGFAIPLRLKIYNISLIPGAPTAPADTIKEAEATLSPLSLIHGQIRLHTLAVTGAHLNLSRTPDGDINLTGAPDGTHHHNKKHSHSFSFSSIRHVRLHDTVIKLDDNKTNTRWTLSPAEADLNVQTLHGKNAVTGSLSLQITSQDTPQTHLAINAGGVVTKNNNARWHIALTPVRPSAFASLAPELTQINNTVSLGADITLSPVKHSIWLVPGAVDLTTDIGAGTIEVKKLPYLLTHGTATLHADLLHHSASAVGAKLKLKELTLNLLNPAAPDQPDQGLTVTGQGYFDISDLLSPTGLSGGATLSIPGLQFAQIGNYWPIRAAKGGRLWVMKNITSGTARNLHVSLDLQSKTGWSALKVKHIDGGVDGTGLTVHWLRPVSPFHDVSAHLAINNLKSITITFTQGYQIATLKNAALATTGTGRITINSGTMVINGLDQKDQTSVINASMHGKVQDILSLLSEPRMHLLSRHPLSFSHPSGSADISLMLGLPLESHITADQLVVDARAALSHVHLENVVLHHSVNDGQFKLQATTKKLSLSGHALAGEQPSDVSYMMNFVPGSPTDIAETLHLNAHITPDSALAAGVVTGNHFEGMANLKVDYTRFFNKHAIVNLNLDLKHANIFIPMWHKAAGQPATLSATLNMADGHMVSVDKLAGDGPDLNIRGQINLRSQTAPRLVVSSFHIGRSSGHAELSLPFLSRDKTIDVSVVASQLDLSPLLDSAFASAPSSSPDTKKKENDGYSIPTAANGKLHGPPGNAWRINLQADSLIYNETKPALHSINARFFHNGLRLEKMLFTMKAPSPITIQMTPAPKNRHLSVNIPDAGGFLKAFNIIPDVEGGHATLEGTFNDALPAAPFDGVINVSTFSVTKVPGIVLAARNISLYGWINSKKASSFAITHLSVPVSLSDGIINIHDANAGNGALGATMKGDINLKQGTLDIDGTVIPLFALNSLLGKIPAIGQLFSPEKNGGLLAVTFSLSGKLKNPDFHVNPYAILLPGALRAVLPD</sequence>
<dbReference type="RefSeq" id="WP_173559572.1">
    <property type="nucleotide sequence ID" value="NZ_JAPIUZ010000003.1"/>
</dbReference>
<dbReference type="InterPro" id="IPR052894">
    <property type="entry name" value="AsmA-related"/>
</dbReference>
<dbReference type="PANTHER" id="PTHR30441:SF4">
    <property type="entry name" value="PROTEIN ASMA"/>
    <property type="match status" value="1"/>
</dbReference>
<accession>A0ABT3QF34</accession>
<evidence type="ECO:0000256" key="1">
    <source>
        <dbReference type="SAM" id="MobiDB-lite"/>
    </source>
</evidence>
<feature type="transmembrane region" description="Helical" evidence="2">
    <location>
        <begin position="18"/>
        <end position="44"/>
    </location>
</feature>
<protein>
    <recommendedName>
        <fullName evidence="5">AsmA-like C-terminal domain-containing protein</fullName>
    </recommendedName>
</protein>
<keyword evidence="2" id="KW-1133">Transmembrane helix</keyword>
<evidence type="ECO:0008006" key="5">
    <source>
        <dbReference type="Google" id="ProtNLM"/>
    </source>
</evidence>
<comment type="caution">
    <text evidence="3">The sequence shown here is derived from an EMBL/GenBank/DDBJ whole genome shotgun (WGS) entry which is preliminary data.</text>
</comment>
<dbReference type="PANTHER" id="PTHR30441">
    <property type="entry name" value="DUF748 DOMAIN-CONTAINING PROTEIN"/>
    <property type="match status" value="1"/>
</dbReference>
<reference evidence="3 4" key="1">
    <citation type="submission" date="2022-11" db="EMBL/GenBank/DDBJ databases">
        <title>Genome sequencing of Acetobacter type strain.</title>
        <authorList>
            <person name="Heo J."/>
            <person name="Lee D."/>
            <person name="Han B.-H."/>
            <person name="Hong S.-B."/>
            <person name="Kwon S.-W."/>
        </authorList>
    </citation>
    <scope>NUCLEOTIDE SEQUENCE [LARGE SCALE GENOMIC DNA]</scope>
    <source>
        <strain evidence="3 4">KACC 21253</strain>
    </source>
</reference>
<feature type="region of interest" description="Disordered" evidence="1">
    <location>
        <begin position="812"/>
        <end position="837"/>
    </location>
</feature>
<keyword evidence="2" id="KW-0472">Membrane</keyword>